<name>A0A1M7YU64_9VIBR</name>
<comment type="similarity">
    <text evidence="1 4">Belongs to the N-Me-Phe pilin family.</text>
</comment>
<reference evidence="7" key="1">
    <citation type="submission" date="2016-12" db="EMBL/GenBank/DDBJ databases">
        <authorList>
            <person name="Rodrigo-Torres L."/>
            <person name="Arahal R.D."/>
            <person name="Lucena T."/>
        </authorList>
    </citation>
    <scope>NUCLEOTIDE SEQUENCE [LARGE SCALE GENOMIC DNA]</scope>
</reference>
<dbReference type="Pfam" id="PF00114">
    <property type="entry name" value="Pilin"/>
    <property type="match status" value="1"/>
</dbReference>
<dbReference type="EMBL" id="FRFG01000020">
    <property type="protein sequence ID" value="SHO56091.1"/>
    <property type="molecule type" value="Genomic_DNA"/>
</dbReference>
<proteinExistence type="inferred from homology"/>
<dbReference type="InterPro" id="IPR045584">
    <property type="entry name" value="Pilin-like"/>
</dbReference>
<dbReference type="GO" id="GO:0015627">
    <property type="term" value="C:type II protein secretion system complex"/>
    <property type="evidence" value="ECO:0007669"/>
    <property type="project" value="InterPro"/>
</dbReference>
<evidence type="ECO:0000256" key="1">
    <source>
        <dbReference type="ARBA" id="ARBA00005233"/>
    </source>
</evidence>
<dbReference type="InterPro" id="IPR012902">
    <property type="entry name" value="N_methyl_site"/>
</dbReference>
<feature type="transmembrane region" description="Helical" evidence="5">
    <location>
        <begin position="12"/>
        <end position="35"/>
    </location>
</feature>
<dbReference type="NCBIfam" id="TIGR02532">
    <property type="entry name" value="IV_pilin_GFxxxE"/>
    <property type="match status" value="1"/>
</dbReference>
<dbReference type="PANTHER" id="PTHR30093">
    <property type="entry name" value="GENERAL SECRETION PATHWAY PROTEIN G"/>
    <property type="match status" value="1"/>
</dbReference>
<dbReference type="InterPro" id="IPR001082">
    <property type="entry name" value="Pilin"/>
</dbReference>
<dbReference type="GO" id="GO:0043107">
    <property type="term" value="P:type IV pilus-dependent motility"/>
    <property type="evidence" value="ECO:0007669"/>
    <property type="project" value="TreeGrafter"/>
</dbReference>
<dbReference type="PROSITE" id="PS00409">
    <property type="entry name" value="PROKAR_NTER_METHYL"/>
    <property type="match status" value="1"/>
</dbReference>
<accession>A0A1M7YU64</accession>
<dbReference type="RefSeq" id="WP_073581723.1">
    <property type="nucleotide sequence ID" value="NZ_AP024897.1"/>
</dbReference>
<dbReference type="PANTHER" id="PTHR30093:SF34">
    <property type="entry name" value="PREPILIN PEPTIDASE-DEPENDENT PROTEIN D"/>
    <property type="match status" value="1"/>
</dbReference>
<dbReference type="AlphaFoldDB" id="A0A1M7YU64"/>
<keyword evidence="3" id="KW-0488">Methylation</keyword>
<evidence type="ECO:0000256" key="5">
    <source>
        <dbReference type="SAM" id="Phobius"/>
    </source>
</evidence>
<dbReference type="GO" id="GO:0007155">
    <property type="term" value="P:cell adhesion"/>
    <property type="evidence" value="ECO:0007669"/>
    <property type="project" value="InterPro"/>
</dbReference>
<dbReference type="SUPFAM" id="SSF54523">
    <property type="entry name" value="Pili subunits"/>
    <property type="match status" value="1"/>
</dbReference>
<evidence type="ECO:0000256" key="3">
    <source>
        <dbReference type="ARBA" id="ARBA00022481"/>
    </source>
</evidence>
<dbReference type="STRING" id="1117707.VQ7734_01854"/>
<keyword evidence="5" id="KW-0812">Transmembrane</keyword>
<dbReference type="GO" id="GO:0044096">
    <property type="term" value="C:type IV pilus"/>
    <property type="evidence" value="ECO:0007669"/>
    <property type="project" value="TreeGrafter"/>
</dbReference>
<keyword evidence="7" id="KW-1185">Reference proteome</keyword>
<evidence type="ECO:0000313" key="7">
    <source>
        <dbReference type="Proteomes" id="UP000184600"/>
    </source>
</evidence>
<evidence type="ECO:0000313" key="6">
    <source>
        <dbReference type="EMBL" id="SHO56091.1"/>
    </source>
</evidence>
<dbReference type="GO" id="GO:0015628">
    <property type="term" value="P:protein secretion by the type II secretion system"/>
    <property type="evidence" value="ECO:0007669"/>
    <property type="project" value="InterPro"/>
</dbReference>
<keyword evidence="5" id="KW-1133">Transmembrane helix</keyword>
<dbReference type="Gene3D" id="3.30.700.10">
    <property type="entry name" value="Glycoprotein, Type 4 Pilin"/>
    <property type="match status" value="1"/>
</dbReference>
<evidence type="ECO:0000256" key="4">
    <source>
        <dbReference type="RuleBase" id="RU000389"/>
    </source>
</evidence>
<protein>
    <submittedName>
        <fullName evidence="6">Fimbrial protein</fullName>
    </submittedName>
</protein>
<keyword evidence="5" id="KW-0472">Membrane</keyword>
<sequence length="148" mass="15954">MKKYSSLSWQGFTLVELMIVVAIIGILSAIAIPAYQHYIRKSELTVGISTASALTTNIDLFIQENGHFPADTNISDLGATATMSSLGALSLKPDTKNTSQGILTFEFNDTSSLNGKKVQWMKQETSWTCTQNALEDVKNCPASTSTAG</sequence>
<dbReference type="PRINTS" id="PR00813">
    <property type="entry name" value="BCTERIALGSPG"/>
</dbReference>
<evidence type="ECO:0000256" key="2">
    <source>
        <dbReference type="ARBA" id="ARBA00011156"/>
    </source>
</evidence>
<dbReference type="OrthoDB" id="5918848at2"/>
<keyword evidence="4" id="KW-0281">Fimbrium</keyword>
<dbReference type="InterPro" id="IPR000983">
    <property type="entry name" value="Bac_GSPG_pilin"/>
</dbReference>
<gene>
    <name evidence="6" type="primary">pilE</name>
    <name evidence="6" type="ORF">VQ7734_01854</name>
</gene>
<dbReference type="Proteomes" id="UP000184600">
    <property type="component" value="Unassembled WGS sequence"/>
</dbReference>
<comment type="subunit">
    <text evidence="2">The pili are polar flexible filaments of about 5.4 nanometers diameter and 2.5 micrometers average length; they consist of only a single polypeptide chain arranged in a helical configuration of five subunits per turn in the assembled pilus.</text>
</comment>
<dbReference type="Pfam" id="PF07963">
    <property type="entry name" value="N_methyl"/>
    <property type="match status" value="1"/>
</dbReference>
<organism evidence="6 7">
    <name type="scientific">Vibrio quintilis</name>
    <dbReference type="NCBI Taxonomy" id="1117707"/>
    <lineage>
        <taxon>Bacteria</taxon>
        <taxon>Pseudomonadati</taxon>
        <taxon>Pseudomonadota</taxon>
        <taxon>Gammaproteobacteria</taxon>
        <taxon>Vibrionales</taxon>
        <taxon>Vibrionaceae</taxon>
        <taxon>Vibrio</taxon>
    </lineage>
</organism>